<keyword evidence="3" id="KW-1185">Reference proteome</keyword>
<evidence type="ECO:0000256" key="1">
    <source>
        <dbReference type="SAM" id="Phobius"/>
    </source>
</evidence>
<evidence type="ECO:0008006" key="4">
    <source>
        <dbReference type="Google" id="ProtNLM"/>
    </source>
</evidence>
<proteinExistence type="predicted"/>
<sequence>MSTFLRTAALFAFSRHRAHRWHQIAMVLAAAVASVALLAASALMTIGNTVSDHVEARHPVLADSKELEAAALTTTLPVEAGLGQVPVIWIEPRAGHENDAALVPPGLSRLPAPGTAVVSPGIVRHGLAAKDFGLRASTVGTGPGGTIGDDALASRSEAYVIARPPLGRHITADVMISGYHTMGDRYPWVETTLDMPTRQVAGWGGLVLLALPGVLVMIGAVRSFSPQRDRRIDGMWRQGVRVGRIRLLLAAENGVLAFLGAMVGGIAWLLVISGIRDLPLVDAELLPNGFRASWAAAVLVLVVVEVVTVLASVIGVDPDRDRQGLRRRHTVHRGRTRWPILLLTSGFVIMMLGSAVTFLISDAFASSLSVILLFVGGGLSLVALPSGVGGLVEIIGRRLENAGSPALWLACRRLRGSVRGLTRVGGIIGALMFLLGSGSALFLGTAQPPALELPDSSREVWMLRWQDPHPTDVTEVTRQLRARGMSVAAVGPDDPDEVTQPVVATAIGLTCEQFGQLTGAPTGMVRCDSSRATVKDAPVDAILGAGTGRHAADRVLVSAPRGNRDVDVLGAVDGLAAPNVTKVMGVQQYRHPGTDWFALGLGCAVLVGSVVILRELGDQAIMATWTERNLLPVGLTPTEAARTHLWSVTLPILVGVPVGAAGAVLFAMIGMGMGVTVYRLGMLLGIALGLVVVSLIGVLVASWWAQRASRP</sequence>
<feature type="transmembrane region" description="Helical" evidence="1">
    <location>
        <begin position="652"/>
        <end position="674"/>
    </location>
</feature>
<gene>
    <name evidence="2" type="ORF">O6R08_09220</name>
</gene>
<keyword evidence="1" id="KW-0812">Transmembrane</keyword>
<accession>A0ABY7QX86</accession>
<name>A0ABY7QX86_9ACTN</name>
<protein>
    <recommendedName>
        <fullName evidence="4">Efflux ABC transporter, permease protein</fullName>
    </recommendedName>
</protein>
<feature type="transmembrane region" description="Helical" evidence="1">
    <location>
        <begin position="292"/>
        <end position="317"/>
    </location>
</feature>
<feature type="transmembrane region" description="Helical" evidence="1">
    <location>
        <begin position="421"/>
        <end position="443"/>
    </location>
</feature>
<evidence type="ECO:0000313" key="3">
    <source>
        <dbReference type="Proteomes" id="UP001212097"/>
    </source>
</evidence>
<feature type="transmembrane region" description="Helical" evidence="1">
    <location>
        <begin position="680"/>
        <end position="705"/>
    </location>
</feature>
<feature type="transmembrane region" description="Helical" evidence="1">
    <location>
        <begin position="200"/>
        <end position="224"/>
    </location>
</feature>
<feature type="transmembrane region" description="Helical" evidence="1">
    <location>
        <begin position="245"/>
        <end position="272"/>
    </location>
</feature>
<organism evidence="2 3">
    <name type="scientific">Cutibacterium equinum</name>
    <dbReference type="NCBI Taxonomy" id="3016342"/>
    <lineage>
        <taxon>Bacteria</taxon>
        <taxon>Bacillati</taxon>
        <taxon>Actinomycetota</taxon>
        <taxon>Actinomycetes</taxon>
        <taxon>Propionibacteriales</taxon>
        <taxon>Propionibacteriaceae</taxon>
        <taxon>Cutibacterium</taxon>
    </lineage>
</organism>
<feature type="transmembrane region" description="Helical" evidence="1">
    <location>
        <begin position="367"/>
        <end position="392"/>
    </location>
</feature>
<reference evidence="2 3" key="1">
    <citation type="submission" date="2023-01" db="EMBL/GenBank/DDBJ databases">
        <authorList>
            <person name="Lee S.H."/>
            <person name="Jung H.S."/>
            <person name="Yun J.U."/>
        </authorList>
    </citation>
    <scope>NUCLEOTIDE SEQUENCE [LARGE SCALE GENOMIC DNA]</scope>
    <source>
        <strain evidence="2 3">CBA3108</strain>
    </source>
</reference>
<dbReference type="RefSeq" id="WP_271417853.1">
    <property type="nucleotide sequence ID" value="NZ_CP115668.1"/>
</dbReference>
<dbReference type="Proteomes" id="UP001212097">
    <property type="component" value="Chromosome"/>
</dbReference>
<keyword evidence="1" id="KW-1133">Transmembrane helix</keyword>
<evidence type="ECO:0000313" key="2">
    <source>
        <dbReference type="EMBL" id="WCC79663.1"/>
    </source>
</evidence>
<feature type="transmembrane region" description="Helical" evidence="1">
    <location>
        <begin position="596"/>
        <end position="613"/>
    </location>
</feature>
<feature type="transmembrane region" description="Helical" evidence="1">
    <location>
        <begin position="338"/>
        <end position="361"/>
    </location>
</feature>
<keyword evidence="1" id="KW-0472">Membrane</keyword>
<dbReference type="EMBL" id="CP115668">
    <property type="protein sequence ID" value="WCC79663.1"/>
    <property type="molecule type" value="Genomic_DNA"/>
</dbReference>
<reference evidence="2 3" key="2">
    <citation type="submission" date="2023-06" db="EMBL/GenBank/DDBJ databases">
        <title>The Gram-positive Non-spore-bearing Anaerobic Bacilli of Human Feces.</title>
        <authorList>
            <person name="Eggerth A.H."/>
        </authorList>
    </citation>
    <scope>NUCLEOTIDE SEQUENCE [LARGE SCALE GENOMIC DNA]</scope>
    <source>
        <strain evidence="2 3">CBA3108</strain>
    </source>
</reference>